<comment type="caution">
    <text evidence="1">The sequence shown here is derived from an EMBL/GenBank/DDBJ whole genome shotgun (WGS) entry which is preliminary data.</text>
</comment>
<dbReference type="RefSeq" id="WP_149497462.1">
    <property type="nucleotide sequence ID" value="NZ_CP141221.1"/>
</dbReference>
<dbReference type="EMBL" id="JASZZN010000006">
    <property type="protein sequence ID" value="MDM4015726.1"/>
    <property type="molecule type" value="Genomic_DNA"/>
</dbReference>
<sequence>MLSRNEFVRQFTDRLKTDYRRHNAWFANFEDWTQEEILTTLINAAYKLYAATASNALELTLLGGTEIRTDSQLVRSFGVTAANGIQDEATRKIVRQEFLRRDAAAKQRYLLSRNRRVRATPVTKIGSILSEKKWSPILNDTLIIGAATFGQVFKLALTQNERADWEARHGKKVTRYAVLRSQFDIDECKQAWKEFFQMNTGMFFNDDDGNPRVFARELIGLCAFGYRPEFSWHQLGFYRQKTGKRITPTFRRYVDALAEVNFQERDRDAIMEKLGDFLFGDRKAIAFRTGMVRAGDLVS</sequence>
<evidence type="ECO:0000313" key="1">
    <source>
        <dbReference type="EMBL" id="MDM4015726.1"/>
    </source>
</evidence>
<keyword evidence="2" id="KW-1185">Reference proteome</keyword>
<reference evidence="1 2" key="1">
    <citation type="submission" date="2023-06" db="EMBL/GenBank/DDBJ databases">
        <title>Roseiconus lacunae JC819 isolated from Gulf of Mannar region, Tamil Nadu.</title>
        <authorList>
            <person name="Pk S."/>
            <person name="Ch S."/>
            <person name="Ch V.R."/>
        </authorList>
    </citation>
    <scope>NUCLEOTIDE SEQUENCE [LARGE SCALE GENOMIC DNA]</scope>
    <source>
        <strain evidence="1 2">JC819</strain>
    </source>
</reference>
<evidence type="ECO:0000313" key="2">
    <source>
        <dbReference type="Proteomes" id="UP001239462"/>
    </source>
</evidence>
<proteinExistence type="predicted"/>
<accession>A0ABT7PGY0</accession>
<protein>
    <recommendedName>
        <fullName evidence="3">Bacteriophage Mx8 p63 C-terminal domain-containing protein</fullName>
    </recommendedName>
</protein>
<gene>
    <name evidence="1" type="ORF">QTN89_09815</name>
</gene>
<dbReference type="Proteomes" id="UP001239462">
    <property type="component" value="Unassembled WGS sequence"/>
</dbReference>
<name>A0ABT7PGY0_9BACT</name>
<evidence type="ECO:0008006" key="3">
    <source>
        <dbReference type="Google" id="ProtNLM"/>
    </source>
</evidence>
<organism evidence="1 2">
    <name type="scientific">Roseiconus lacunae</name>
    <dbReference type="NCBI Taxonomy" id="2605694"/>
    <lineage>
        <taxon>Bacteria</taxon>
        <taxon>Pseudomonadati</taxon>
        <taxon>Planctomycetota</taxon>
        <taxon>Planctomycetia</taxon>
        <taxon>Pirellulales</taxon>
        <taxon>Pirellulaceae</taxon>
        <taxon>Roseiconus</taxon>
    </lineage>
</organism>